<dbReference type="Gene3D" id="3.40.1350.10">
    <property type="match status" value="1"/>
</dbReference>
<evidence type="ECO:0000259" key="1">
    <source>
        <dbReference type="Pfam" id="PF01939"/>
    </source>
</evidence>
<feature type="domain" description="Endonuclease NucS C-terminal" evidence="1">
    <location>
        <begin position="5"/>
        <end position="85"/>
    </location>
</feature>
<dbReference type="Pfam" id="PF01939">
    <property type="entry name" value="NucS_C"/>
    <property type="match status" value="1"/>
</dbReference>
<evidence type="ECO:0000313" key="3">
    <source>
        <dbReference type="Proteomes" id="UP000678895"/>
    </source>
</evidence>
<dbReference type="GO" id="GO:0003676">
    <property type="term" value="F:nucleic acid binding"/>
    <property type="evidence" value="ECO:0007669"/>
    <property type="project" value="InterPro"/>
</dbReference>
<evidence type="ECO:0000313" key="2">
    <source>
        <dbReference type="EMBL" id="GIO43156.1"/>
    </source>
</evidence>
<dbReference type="InterPro" id="IPR048301">
    <property type="entry name" value="NucS_C"/>
</dbReference>
<dbReference type="InterPro" id="IPR011856">
    <property type="entry name" value="tRNA_endonuc-like_dom_sf"/>
</dbReference>
<name>A0A919Y2Z0_9BACL</name>
<reference evidence="2" key="1">
    <citation type="submission" date="2021-03" db="EMBL/GenBank/DDBJ databases">
        <title>Antimicrobial resistance genes in bacteria isolated from Japanese honey, and their potential for conferring macrolide and lincosamide resistance in the American foulbrood pathogen Paenibacillus larvae.</title>
        <authorList>
            <person name="Okamoto M."/>
            <person name="Kumagai M."/>
            <person name="Kanamori H."/>
            <person name="Takamatsu D."/>
        </authorList>
    </citation>
    <scope>NUCLEOTIDE SEQUENCE</scope>
    <source>
        <strain evidence="2">J41TS4</strain>
    </source>
</reference>
<dbReference type="AlphaFoldDB" id="A0A919Y2Z0"/>
<proteinExistence type="predicted"/>
<keyword evidence="3" id="KW-1185">Reference proteome</keyword>
<dbReference type="GO" id="GO:0004519">
    <property type="term" value="F:endonuclease activity"/>
    <property type="evidence" value="ECO:0007669"/>
    <property type="project" value="InterPro"/>
</dbReference>
<comment type="caution">
    <text evidence="2">The sequence shown here is derived from an EMBL/GenBank/DDBJ whole genome shotgun (WGS) entry which is preliminary data.</text>
</comment>
<sequence length="526" mass="61977">MKREEEKIRDYLSENLGFIDKRLKLIKKEFKLENEYGSKGYIDILAKDNYNNYVVIEIKKSNQAARQAIHEIMKYVALLKHNYKIKDSEIRVLIISTKWEELLIPFSELILQTPYFIEGYKIDVDINYIPIIKTKIVPVENPYPRNFSRHHIGFFCEDHVTLEQLTTTIQIVMSRRGIHNYILIEMETNSSKYPNPHAIYLVIVSYLKERYWEILNSLDENDEESVSVEEIREYIENAEDMIDDSELYYLETGVLSQIVSDILKSRTSKGYFIENGSPEGFSSSLENWSITRIHRFGFIKEDLRLEDEQIKKEVMGLTGRNRHLFLDVCETKHKAKLKEIKDSLKYCLVFNRIWDEDIGNIISKYENENVLISLFIYNPPNILEILYTAIHTQGGTLPHYEMVVDFIDNDNPLTIIYRGGICWGGDKGEFRKIVNKFFYKDEFNILMHMTMHSIEAMNASIMQELGLRYITHQVKIENNKIKEQSQFGSSKIGKDISEFFNQNQEFVADLISFFDRYTNLADIYKK</sequence>
<dbReference type="RefSeq" id="WP_301628061.1">
    <property type="nucleotide sequence ID" value="NZ_BORS01000009.1"/>
</dbReference>
<dbReference type="EMBL" id="BORS01000009">
    <property type="protein sequence ID" value="GIO43156.1"/>
    <property type="molecule type" value="Genomic_DNA"/>
</dbReference>
<gene>
    <name evidence="2" type="ORF">J41TS4_29140</name>
</gene>
<accession>A0A919Y2Z0</accession>
<dbReference type="Proteomes" id="UP000678895">
    <property type="component" value="Unassembled WGS sequence"/>
</dbReference>
<organism evidence="2 3">
    <name type="scientific">Paenibacillus apis</name>
    <dbReference type="NCBI Taxonomy" id="1792174"/>
    <lineage>
        <taxon>Bacteria</taxon>
        <taxon>Bacillati</taxon>
        <taxon>Bacillota</taxon>
        <taxon>Bacilli</taxon>
        <taxon>Bacillales</taxon>
        <taxon>Paenibacillaceae</taxon>
        <taxon>Paenibacillus</taxon>
    </lineage>
</organism>
<protein>
    <recommendedName>
        <fullName evidence="1">Endonuclease NucS C-terminal domain-containing protein</fullName>
    </recommendedName>
</protein>